<dbReference type="EMBL" id="CAEZXX010000088">
    <property type="protein sequence ID" value="CAB4713989.1"/>
    <property type="molecule type" value="Genomic_DNA"/>
</dbReference>
<dbReference type="Gene3D" id="1.10.1200.10">
    <property type="entry name" value="ACP-like"/>
    <property type="match status" value="1"/>
</dbReference>
<gene>
    <name evidence="2" type="ORF">UFOPK2602_01328</name>
    <name evidence="3" type="ORF">UFOPK2806_01482</name>
    <name evidence="4" type="ORF">UFOPK3417_01126</name>
    <name evidence="5" type="ORF">UFOPK4306_00835</name>
</gene>
<dbReference type="EMBL" id="CAFBQP010000025">
    <property type="protein sequence ID" value="CAB5059045.1"/>
    <property type="molecule type" value="Genomic_DNA"/>
</dbReference>
<evidence type="ECO:0000313" key="3">
    <source>
        <dbReference type="EMBL" id="CAB4758431.1"/>
    </source>
</evidence>
<proteinExistence type="predicted"/>
<dbReference type="InterPro" id="IPR009081">
    <property type="entry name" value="PP-bd_ACP"/>
</dbReference>
<dbReference type="EMBL" id="CAFBLR010000105">
    <property type="protein sequence ID" value="CAB4878214.1"/>
    <property type="molecule type" value="Genomic_DNA"/>
</dbReference>
<dbReference type="PROSITE" id="PS50075">
    <property type="entry name" value="CARRIER"/>
    <property type="match status" value="1"/>
</dbReference>
<dbReference type="InterPro" id="IPR036736">
    <property type="entry name" value="ACP-like_sf"/>
</dbReference>
<dbReference type="SUPFAM" id="SSF47336">
    <property type="entry name" value="ACP-like"/>
    <property type="match status" value="1"/>
</dbReference>
<dbReference type="EMBL" id="CAEZYY010000019">
    <property type="protein sequence ID" value="CAB4758431.1"/>
    <property type="molecule type" value="Genomic_DNA"/>
</dbReference>
<dbReference type="Pfam" id="PF00550">
    <property type="entry name" value="PP-binding"/>
    <property type="match status" value="1"/>
</dbReference>
<evidence type="ECO:0000313" key="4">
    <source>
        <dbReference type="EMBL" id="CAB4878214.1"/>
    </source>
</evidence>
<reference evidence="3" key="1">
    <citation type="submission" date="2020-05" db="EMBL/GenBank/DDBJ databases">
        <authorList>
            <person name="Chiriac C."/>
            <person name="Salcher M."/>
            <person name="Ghai R."/>
            <person name="Kavagutti S V."/>
        </authorList>
    </citation>
    <scope>NUCLEOTIDE SEQUENCE</scope>
</reference>
<protein>
    <submittedName>
        <fullName evidence="3">Unannotated protein</fullName>
    </submittedName>
</protein>
<name>A0A6J6UEZ1_9ZZZZ</name>
<sequence>MPDLGPSVRAFVVETLAQRAAQLGFDGLEFDGSFDFFESGLLDSLGLITLIDAVETQFDLEMDLTGMDPEAFTTVDGLVRSLIPETA</sequence>
<evidence type="ECO:0000313" key="5">
    <source>
        <dbReference type="EMBL" id="CAB5059045.1"/>
    </source>
</evidence>
<accession>A0A6J6UEZ1</accession>
<evidence type="ECO:0000259" key="1">
    <source>
        <dbReference type="PROSITE" id="PS50075"/>
    </source>
</evidence>
<dbReference type="AlphaFoldDB" id="A0A6J6UEZ1"/>
<organism evidence="3">
    <name type="scientific">freshwater metagenome</name>
    <dbReference type="NCBI Taxonomy" id="449393"/>
    <lineage>
        <taxon>unclassified sequences</taxon>
        <taxon>metagenomes</taxon>
        <taxon>ecological metagenomes</taxon>
    </lineage>
</organism>
<evidence type="ECO:0000313" key="2">
    <source>
        <dbReference type="EMBL" id="CAB4713989.1"/>
    </source>
</evidence>
<feature type="domain" description="Carrier" evidence="1">
    <location>
        <begin position="7"/>
        <end position="86"/>
    </location>
</feature>